<accession>A0A4R6QT44</accession>
<reference evidence="1 2" key="1">
    <citation type="submission" date="2019-03" db="EMBL/GenBank/DDBJ databases">
        <title>Genomic Encyclopedia of Type Strains, Phase IV (KMG-IV): sequencing the most valuable type-strain genomes for metagenomic binning, comparative biology and taxonomic classification.</title>
        <authorList>
            <person name="Goeker M."/>
        </authorList>
    </citation>
    <scope>NUCLEOTIDE SEQUENCE [LARGE SCALE GENOMIC DNA]</scope>
    <source>
        <strain evidence="1 2">DSM 16998</strain>
    </source>
</reference>
<evidence type="ECO:0008006" key="3">
    <source>
        <dbReference type="Google" id="ProtNLM"/>
    </source>
</evidence>
<gene>
    <name evidence="1" type="ORF">DES47_101582</name>
</gene>
<evidence type="ECO:0000313" key="1">
    <source>
        <dbReference type="EMBL" id="TDP74521.1"/>
    </source>
</evidence>
<name>A0A4R6QT44_9BURK</name>
<dbReference type="AlphaFoldDB" id="A0A4R6QT44"/>
<dbReference type="OrthoDB" id="9793254at2"/>
<protein>
    <recommendedName>
        <fullName evidence="3">Hemerythrin HHE cation binding domain-containing protein</fullName>
    </recommendedName>
</protein>
<dbReference type="Proteomes" id="UP000295361">
    <property type="component" value="Unassembled WGS sequence"/>
</dbReference>
<proteinExistence type="predicted"/>
<organism evidence="1 2">
    <name type="scientific">Roseateles toxinivorans</name>
    <dbReference type="NCBI Taxonomy" id="270368"/>
    <lineage>
        <taxon>Bacteria</taxon>
        <taxon>Pseudomonadati</taxon>
        <taxon>Pseudomonadota</taxon>
        <taxon>Betaproteobacteria</taxon>
        <taxon>Burkholderiales</taxon>
        <taxon>Sphaerotilaceae</taxon>
        <taxon>Roseateles</taxon>
    </lineage>
</organism>
<keyword evidence="2" id="KW-1185">Reference proteome</keyword>
<comment type="caution">
    <text evidence="1">The sequence shown here is derived from an EMBL/GenBank/DDBJ whole genome shotgun (WGS) entry which is preliminary data.</text>
</comment>
<dbReference type="InParanoid" id="A0A4R6QT44"/>
<dbReference type="EMBL" id="SNXS01000001">
    <property type="protein sequence ID" value="TDP74521.1"/>
    <property type="molecule type" value="Genomic_DNA"/>
</dbReference>
<sequence>MKRHAKLVPLAREHHQALTFARWAKAASTEDGVALEESDLLRLAKFRGHLAAHAKREEAVVDGVPPSAGLHAEGARLRAEHLELLDLIDRCSHPADLILLGARLENHTRWEDREFFAQLEAFWRESGA</sequence>
<dbReference type="RefSeq" id="WP_133699138.1">
    <property type="nucleotide sequence ID" value="NZ_SNXS01000001.1"/>
</dbReference>
<evidence type="ECO:0000313" key="2">
    <source>
        <dbReference type="Proteomes" id="UP000295361"/>
    </source>
</evidence>